<accession>A0A151AM69</accession>
<dbReference type="Proteomes" id="UP000075374">
    <property type="component" value="Unassembled WGS sequence"/>
</dbReference>
<feature type="transmembrane region" description="Helical" evidence="1">
    <location>
        <begin position="41"/>
        <end position="60"/>
    </location>
</feature>
<comment type="caution">
    <text evidence="2">The sequence shown here is derived from an EMBL/GenBank/DDBJ whole genome shotgun (WGS) entry which is preliminary data.</text>
</comment>
<evidence type="ECO:0000313" key="3">
    <source>
        <dbReference type="Proteomes" id="UP000075374"/>
    </source>
</evidence>
<evidence type="ECO:0000313" key="2">
    <source>
        <dbReference type="EMBL" id="KYH28723.1"/>
    </source>
</evidence>
<organism evidence="2 3">
    <name type="scientific">Clostridium colicanis DSM 13634</name>
    <dbReference type="NCBI Taxonomy" id="1121305"/>
    <lineage>
        <taxon>Bacteria</taxon>
        <taxon>Bacillati</taxon>
        <taxon>Bacillota</taxon>
        <taxon>Clostridia</taxon>
        <taxon>Eubacteriales</taxon>
        <taxon>Clostridiaceae</taxon>
        <taxon>Clostridium</taxon>
    </lineage>
</organism>
<keyword evidence="1" id="KW-0472">Membrane</keyword>
<feature type="transmembrane region" description="Helical" evidence="1">
    <location>
        <begin position="72"/>
        <end position="91"/>
    </location>
</feature>
<sequence>MFKNRLKDLTSAEKVQTLLLAIGVLVLIPVAFPLFSLGSTQITYLQIVSYSFMGASYLFCIIRPSAKFKDKVISLIMFLSIVFLAINKILLKW</sequence>
<proteinExistence type="predicted"/>
<reference evidence="2 3" key="1">
    <citation type="submission" date="2016-02" db="EMBL/GenBank/DDBJ databases">
        <title>Genome sequence of Clostridium colicanis DSM 13634.</title>
        <authorList>
            <person name="Poehlein A."/>
            <person name="Daniel R."/>
        </authorList>
    </citation>
    <scope>NUCLEOTIDE SEQUENCE [LARGE SCALE GENOMIC DNA]</scope>
    <source>
        <strain evidence="2 3">DSM 13634</strain>
    </source>
</reference>
<feature type="transmembrane region" description="Helical" evidence="1">
    <location>
        <begin position="15"/>
        <end position="35"/>
    </location>
</feature>
<dbReference type="RefSeq" id="WP_061858570.1">
    <property type="nucleotide sequence ID" value="NZ_LTBB01000008.1"/>
</dbReference>
<keyword evidence="1" id="KW-0812">Transmembrane</keyword>
<dbReference type="EMBL" id="LTBB01000008">
    <property type="protein sequence ID" value="KYH28723.1"/>
    <property type="molecule type" value="Genomic_DNA"/>
</dbReference>
<gene>
    <name evidence="2" type="ORF">CLCOL_17360</name>
</gene>
<name>A0A151AM69_9CLOT</name>
<evidence type="ECO:0000256" key="1">
    <source>
        <dbReference type="SAM" id="Phobius"/>
    </source>
</evidence>
<keyword evidence="1" id="KW-1133">Transmembrane helix</keyword>
<keyword evidence="3" id="KW-1185">Reference proteome</keyword>
<protein>
    <submittedName>
        <fullName evidence="2">Uncharacterized protein</fullName>
    </submittedName>
</protein>
<dbReference type="AlphaFoldDB" id="A0A151AM69"/>
<dbReference type="PATRIC" id="fig|1121305.3.peg.1741"/>